<keyword evidence="6" id="KW-0906">Nuclear pore complex</keyword>
<evidence type="ECO:0000256" key="6">
    <source>
        <dbReference type="ARBA" id="ARBA00023132"/>
    </source>
</evidence>
<name>H0ES53_GLAL7</name>
<evidence type="ECO:0000256" key="7">
    <source>
        <dbReference type="ARBA" id="ARBA00023242"/>
    </source>
</evidence>
<keyword evidence="5" id="KW-0811">Translocation</keyword>
<dbReference type="GO" id="GO:0006606">
    <property type="term" value="P:protein import into nucleus"/>
    <property type="evidence" value="ECO:0007669"/>
    <property type="project" value="TreeGrafter"/>
</dbReference>
<dbReference type="GO" id="GO:0051028">
    <property type="term" value="P:mRNA transport"/>
    <property type="evidence" value="ECO:0007669"/>
    <property type="project" value="UniProtKB-KW"/>
</dbReference>
<dbReference type="Pfam" id="PF18378">
    <property type="entry name" value="Nup188_C"/>
    <property type="match status" value="1"/>
</dbReference>
<comment type="subcellular location">
    <subcellularLocation>
        <location evidence="1">Nucleus</location>
        <location evidence="1">Nuclear pore complex</location>
    </subcellularLocation>
</comment>
<dbReference type="HOGENOM" id="CLU_015419_0_0_1"/>
<protein>
    <submittedName>
        <fullName evidence="10">Putative Nucleoporin</fullName>
    </submittedName>
</protein>
<evidence type="ECO:0000256" key="3">
    <source>
        <dbReference type="ARBA" id="ARBA00022816"/>
    </source>
</evidence>
<dbReference type="AlphaFoldDB" id="H0ES53"/>
<comment type="caution">
    <text evidence="10">The sequence shown here is derived from an EMBL/GenBank/DDBJ whole genome shotgun (WGS) entry which is preliminary data.</text>
</comment>
<proteinExistence type="predicted"/>
<keyword evidence="3" id="KW-0509">mRNA transport</keyword>
<keyword evidence="11" id="KW-1185">Reference proteome</keyword>
<dbReference type="InterPro" id="IPR044840">
    <property type="entry name" value="Nup188"/>
</dbReference>
<dbReference type="Gene3D" id="1.25.10.70">
    <property type="match status" value="1"/>
</dbReference>
<evidence type="ECO:0000313" key="10">
    <source>
        <dbReference type="EMBL" id="EHK98645.1"/>
    </source>
</evidence>
<evidence type="ECO:0000259" key="8">
    <source>
        <dbReference type="Pfam" id="PF18378"/>
    </source>
</evidence>
<evidence type="ECO:0000259" key="9">
    <source>
        <dbReference type="Pfam" id="PF21093"/>
    </source>
</evidence>
<evidence type="ECO:0000256" key="2">
    <source>
        <dbReference type="ARBA" id="ARBA00022448"/>
    </source>
</evidence>
<dbReference type="EMBL" id="AGUE01000140">
    <property type="protein sequence ID" value="EHK98645.1"/>
    <property type="molecule type" value="Genomic_DNA"/>
</dbReference>
<dbReference type="GO" id="GO:0044611">
    <property type="term" value="C:nuclear pore inner ring"/>
    <property type="evidence" value="ECO:0007669"/>
    <property type="project" value="TreeGrafter"/>
</dbReference>
<dbReference type="Proteomes" id="UP000005446">
    <property type="component" value="Unassembled WGS sequence"/>
</dbReference>
<sequence>MFKAAPLIARLYAVNDFYKIHVVALFEALIVTANNVAEPPSLLGHLGPHTAKNFLEAVSELDKPLIRPENVLAIWRFLSMVTLSRIHKTSIPGPFSVPSLNSSIHFQLKQNFEARYPKCTLQDLKRTTLEDPDKMLQTNQSWTGVKGNDGHRASLEIVNVNLSLVDAQIALFHSWKVLAIELTSSLDGNVNLQEALIKVSLDCLTANSQSQHSEEIFARLCAQRADLALIITQRLIEAKCHLGQMKQLLAKTWDTIRNFRGTFDRELLEDDTPYYRSLLRLLFIATRAHTVSATHIQPEDSNVSKKIAEASPVASVVLDIIKYVVAMGLRELATKIHENALGSSPEDIALITGILNSCLHIPGIELYQPQIVSIIITNDTARVATTLFSWADGIAIDGDPIYGELSILFLLELSSMPLMAEQLAIDGVLGQIASANITSYLRRGNVSPFAEGTGLQRCYSIWCRGILPFLLNLLDSVQVSIAAEVAMFLNQFLPLLKQCSKAFEAPESSRTASKAQTRFISLSMCSEVHSLALLSFIISGFRESLEGTNEIPEVNLDTGAILENVEFWLGARSILRERILPMGARDELLARQKVEKAPAGLGGAGGSKLEEIVVAELMGIRDILSGGADS</sequence>
<keyword evidence="2" id="KW-0813">Transport</keyword>
<dbReference type="InterPro" id="IPR041634">
    <property type="entry name" value="Nup188_C"/>
</dbReference>
<gene>
    <name evidence="10" type="ORF">M7I_5529</name>
</gene>
<dbReference type="Pfam" id="PF21093">
    <property type="entry name" value="Nup188_N-subdom_III"/>
    <property type="match status" value="1"/>
</dbReference>
<evidence type="ECO:0000256" key="5">
    <source>
        <dbReference type="ARBA" id="ARBA00023010"/>
    </source>
</evidence>
<dbReference type="InParanoid" id="H0ES53"/>
<accession>H0ES53</accession>
<dbReference type="PANTHER" id="PTHR31431:SF1">
    <property type="entry name" value="NUCLEOPORIN NUP188"/>
    <property type="match status" value="1"/>
</dbReference>
<feature type="domain" description="Nucleoporin Nup188 N-terminal subdomain III" evidence="9">
    <location>
        <begin position="1"/>
        <end position="81"/>
    </location>
</feature>
<keyword evidence="7" id="KW-0539">Nucleus</keyword>
<reference evidence="10 11" key="1">
    <citation type="journal article" date="2012" name="Eukaryot. Cell">
        <title>Genome sequence of the fungus Glarea lozoyensis: the first genome sequence of a species from the Helotiaceae family.</title>
        <authorList>
            <person name="Youssar L."/>
            <person name="Gruening B.A."/>
            <person name="Erxleben A."/>
            <person name="Guenther S."/>
            <person name="Huettel W."/>
        </authorList>
    </citation>
    <scope>NUCLEOTIDE SEQUENCE [LARGE SCALE GENOMIC DNA]</scope>
    <source>
        <strain evidence="11">ATCC 74030 / MF5533</strain>
    </source>
</reference>
<dbReference type="GO" id="GO:0006405">
    <property type="term" value="P:RNA export from nucleus"/>
    <property type="evidence" value="ECO:0007669"/>
    <property type="project" value="TreeGrafter"/>
</dbReference>
<organism evidence="10 11">
    <name type="scientific">Glarea lozoyensis (strain ATCC 74030 / MF5533)</name>
    <dbReference type="NCBI Taxonomy" id="1104152"/>
    <lineage>
        <taxon>Eukaryota</taxon>
        <taxon>Fungi</taxon>
        <taxon>Dikarya</taxon>
        <taxon>Ascomycota</taxon>
        <taxon>Pezizomycotina</taxon>
        <taxon>Leotiomycetes</taxon>
        <taxon>Helotiales</taxon>
        <taxon>Helotiaceae</taxon>
        <taxon>Glarea</taxon>
    </lineage>
</organism>
<evidence type="ECO:0000256" key="4">
    <source>
        <dbReference type="ARBA" id="ARBA00022927"/>
    </source>
</evidence>
<feature type="domain" description="Nuclear pore protein Nup188 C-terminal" evidence="8">
    <location>
        <begin position="248"/>
        <end position="624"/>
    </location>
</feature>
<evidence type="ECO:0000256" key="1">
    <source>
        <dbReference type="ARBA" id="ARBA00004567"/>
    </source>
</evidence>
<evidence type="ECO:0000313" key="11">
    <source>
        <dbReference type="Proteomes" id="UP000005446"/>
    </source>
</evidence>
<dbReference type="InterPro" id="IPR048883">
    <property type="entry name" value="Nup188_N-subdom_III"/>
</dbReference>
<keyword evidence="4" id="KW-0653">Protein transport</keyword>
<dbReference type="GO" id="GO:0017056">
    <property type="term" value="F:structural constituent of nuclear pore"/>
    <property type="evidence" value="ECO:0007669"/>
    <property type="project" value="InterPro"/>
</dbReference>
<dbReference type="PANTHER" id="PTHR31431">
    <property type="entry name" value="NUCLEOPORIN NUP188 HOMOLOG"/>
    <property type="match status" value="1"/>
</dbReference>
<dbReference type="OrthoDB" id="102511at2759"/>